<reference evidence="1 2" key="1">
    <citation type="journal article" date="2019" name="Nat. Med.">
        <title>A library of human gut bacterial isolates paired with longitudinal multiomics data enables mechanistic microbiome research.</title>
        <authorList>
            <person name="Poyet M."/>
            <person name="Groussin M."/>
            <person name="Gibbons S.M."/>
            <person name="Avila-Pacheco J."/>
            <person name="Jiang X."/>
            <person name="Kearney S.M."/>
            <person name="Perrotta A.R."/>
            <person name="Berdy B."/>
            <person name="Zhao S."/>
            <person name="Lieberman T.D."/>
            <person name="Swanson P.K."/>
            <person name="Smith M."/>
            <person name="Roesemann S."/>
            <person name="Alexander J.E."/>
            <person name="Rich S.A."/>
            <person name="Livny J."/>
            <person name="Vlamakis H."/>
            <person name="Clish C."/>
            <person name="Bullock K."/>
            <person name="Deik A."/>
            <person name="Scott J."/>
            <person name="Pierce K.A."/>
            <person name="Xavier R.J."/>
            <person name="Alm E.J."/>
        </authorList>
    </citation>
    <scope>NUCLEOTIDE SEQUENCE [LARGE SCALE GENOMIC DNA]</scope>
    <source>
        <strain evidence="1 2">BIOML-B9</strain>
    </source>
</reference>
<name>A0A6A8KHG2_9FIRM</name>
<dbReference type="RefSeq" id="WP_015537145.1">
    <property type="nucleotide sequence ID" value="NZ_WKPZ01000013.1"/>
</dbReference>
<comment type="caution">
    <text evidence="1">The sequence shown here is derived from an EMBL/GenBank/DDBJ whole genome shotgun (WGS) entry which is preliminary data.</text>
</comment>
<dbReference type="Proteomes" id="UP000477010">
    <property type="component" value="Unassembled WGS sequence"/>
</dbReference>
<dbReference type="InterPro" id="IPR019546">
    <property type="entry name" value="TAT_signal_bac_arc"/>
</dbReference>
<dbReference type="EMBL" id="WKQE01000012">
    <property type="protein sequence ID" value="MSC80964.1"/>
    <property type="molecule type" value="Genomic_DNA"/>
</dbReference>
<proteinExistence type="predicted"/>
<evidence type="ECO:0000313" key="2">
    <source>
        <dbReference type="Proteomes" id="UP000477010"/>
    </source>
</evidence>
<dbReference type="PROSITE" id="PS51318">
    <property type="entry name" value="TAT"/>
    <property type="match status" value="1"/>
</dbReference>
<dbReference type="AlphaFoldDB" id="A0A6A8KHG2"/>
<dbReference type="InterPro" id="IPR006311">
    <property type="entry name" value="TAT_signal"/>
</dbReference>
<organism evidence="1 2">
    <name type="scientific">Faecalibacterium prausnitzii</name>
    <dbReference type="NCBI Taxonomy" id="853"/>
    <lineage>
        <taxon>Bacteria</taxon>
        <taxon>Bacillati</taxon>
        <taxon>Bacillota</taxon>
        <taxon>Clostridia</taxon>
        <taxon>Eubacteriales</taxon>
        <taxon>Oscillospiraceae</taxon>
        <taxon>Faecalibacterium</taxon>
    </lineage>
</organism>
<gene>
    <name evidence="1" type="ORF">GKD85_09045</name>
</gene>
<sequence>MAMKIDRRAFLKTSAAMAVAVSMTGLLGGCSDGDIGTDLGGFTASAVKWDVQEHTPKLSEDQTKWNADVMVWVRTTNTKDSDWAIAGDAVMELKVDGVAVEMQGGGLLKNDGTLEFSRRHKANEGWVKFKMNYKQKELYDAIANKEAVVKFSIGTKKATETYTAVYEDFTFKKYTALV</sequence>
<evidence type="ECO:0000313" key="1">
    <source>
        <dbReference type="EMBL" id="MSC80964.1"/>
    </source>
</evidence>
<protein>
    <submittedName>
        <fullName evidence="1">Twin-arginine translocation signal domain-containing protein</fullName>
    </submittedName>
</protein>
<dbReference type="PROSITE" id="PS51257">
    <property type="entry name" value="PROKAR_LIPOPROTEIN"/>
    <property type="match status" value="1"/>
</dbReference>
<accession>A0A6A8KHG2</accession>
<dbReference type="NCBIfam" id="TIGR01409">
    <property type="entry name" value="TAT_signal_seq"/>
    <property type="match status" value="1"/>
</dbReference>